<feature type="transmembrane region" description="Helical" evidence="7">
    <location>
        <begin position="31"/>
        <end position="54"/>
    </location>
</feature>
<dbReference type="SUPFAM" id="SSF48317">
    <property type="entry name" value="Acid phosphatase/Vanadium-dependent haloperoxidase"/>
    <property type="match status" value="1"/>
</dbReference>
<keyword evidence="4" id="KW-0378">Hydrolase</keyword>
<dbReference type="Proteomes" id="UP001589609">
    <property type="component" value="Unassembled WGS sequence"/>
</dbReference>
<evidence type="ECO:0000256" key="4">
    <source>
        <dbReference type="ARBA" id="ARBA00022801"/>
    </source>
</evidence>
<dbReference type="RefSeq" id="WP_379947196.1">
    <property type="nucleotide sequence ID" value="NZ_JBHMAF010000002.1"/>
</dbReference>
<keyword evidence="6 7" id="KW-0472">Membrane</keyword>
<evidence type="ECO:0000256" key="6">
    <source>
        <dbReference type="ARBA" id="ARBA00023136"/>
    </source>
</evidence>
<protein>
    <submittedName>
        <fullName evidence="9">Phosphatase PAP2 family protein</fullName>
    </submittedName>
</protein>
<feature type="transmembrane region" description="Helical" evidence="7">
    <location>
        <begin position="116"/>
        <end position="137"/>
    </location>
</feature>
<feature type="domain" description="Phosphatidic acid phosphatase type 2/haloperoxidase" evidence="8">
    <location>
        <begin position="65"/>
        <end position="172"/>
    </location>
</feature>
<dbReference type="InterPro" id="IPR036938">
    <property type="entry name" value="PAP2/HPO_sf"/>
</dbReference>
<organism evidence="9 10">
    <name type="scientific">Ectobacillus funiculus</name>
    <dbReference type="NCBI Taxonomy" id="137993"/>
    <lineage>
        <taxon>Bacteria</taxon>
        <taxon>Bacillati</taxon>
        <taxon>Bacillota</taxon>
        <taxon>Bacilli</taxon>
        <taxon>Bacillales</taxon>
        <taxon>Bacillaceae</taxon>
        <taxon>Ectobacillus</taxon>
    </lineage>
</organism>
<dbReference type="PANTHER" id="PTHR14969:SF62">
    <property type="entry name" value="DECAPRENYLPHOSPHORYL-5-PHOSPHORIBOSE PHOSPHATASE RV3807C-RELATED"/>
    <property type="match status" value="1"/>
</dbReference>
<keyword evidence="2" id="KW-1003">Cell membrane</keyword>
<reference evidence="9 10" key="1">
    <citation type="submission" date="2024-09" db="EMBL/GenBank/DDBJ databases">
        <authorList>
            <person name="Sun Q."/>
            <person name="Mori K."/>
        </authorList>
    </citation>
    <scope>NUCLEOTIDE SEQUENCE [LARGE SCALE GENOMIC DNA]</scope>
    <source>
        <strain evidence="9 10">JCM 11201</strain>
    </source>
</reference>
<evidence type="ECO:0000256" key="2">
    <source>
        <dbReference type="ARBA" id="ARBA00022475"/>
    </source>
</evidence>
<accession>A0ABV5W9M6</accession>
<comment type="caution">
    <text evidence="9">The sequence shown here is derived from an EMBL/GenBank/DDBJ whole genome shotgun (WGS) entry which is preliminary data.</text>
</comment>
<proteinExistence type="predicted"/>
<evidence type="ECO:0000313" key="9">
    <source>
        <dbReference type="EMBL" id="MFB9756968.1"/>
    </source>
</evidence>
<dbReference type="InterPro" id="IPR000326">
    <property type="entry name" value="PAP2/HPO"/>
</dbReference>
<keyword evidence="3 7" id="KW-0812">Transmembrane</keyword>
<gene>
    <name evidence="9" type="ORF">ACFFMS_00140</name>
</gene>
<evidence type="ECO:0000256" key="5">
    <source>
        <dbReference type="ARBA" id="ARBA00022989"/>
    </source>
</evidence>
<dbReference type="EMBL" id="JBHMAF010000002">
    <property type="protein sequence ID" value="MFB9756968.1"/>
    <property type="molecule type" value="Genomic_DNA"/>
</dbReference>
<feature type="transmembrane region" description="Helical" evidence="7">
    <location>
        <begin position="157"/>
        <end position="176"/>
    </location>
</feature>
<evidence type="ECO:0000313" key="10">
    <source>
        <dbReference type="Proteomes" id="UP001589609"/>
    </source>
</evidence>
<evidence type="ECO:0000256" key="1">
    <source>
        <dbReference type="ARBA" id="ARBA00004651"/>
    </source>
</evidence>
<dbReference type="Gene3D" id="1.20.144.10">
    <property type="entry name" value="Phosphatidic acid phosphatase type 2/haloperoxidase"/>
    <property type="match status" value="1"/>
</dbReference>
<dbReference type="SMART" id="SM00014">
    <property type="entry name" value="acidPPc"/>
    <property type="match status" value="1"/>
</dbReference>
<evidence type="ECO:0000259" key="8">
    <source>
        <dbReference type="SMART" id="SM00014"/>
    </source>
</evidence>
<dbReference type="CDD" id="cd01610">
    <property type="entry name" value="PAP2_like"/>
    <property type="match status" value="1"/>
</dbReference>
<dbReference type="PANTHER" id="PTHR14969">
    <property type="entry name" value="SPHINGOSINE-1-PHOSPHATE PHOSPHOHYDROLASE"/>
    <property type="match status" value="1"/>
</dbReference>
<evidence type="ECO:0000256" key="7">
    <source>
        <dbReference type="SAM" id="Phobius"/>
    </source>
</evidence>
<sequence length="179" mass="19969">MIARSINALYEIECCIFKGINRYFERKVLNIYFRTITHAGGARCTILSVLLLILLSKGTIHKTAIVSMASLAISHIPVQIFKKLYPRKRPYMMIVGTKHHLNPLQDHSFPSGHTTAIFSVVIPFIVDVPASVFLLLPLALSVGVSRIYLGLHYPSDVLAGMFLGTLTGILTYFQIIQLL</sequence>
<name>A0ABV5W9M6_9BACI</name>
<keyword evidence="10" id="KW-1185">Reference proteome</keyword>
<keyword evidence="5 7" id="KW-1133">Transmembrane helix</keyword>
<evidence type="ECO:0000256" key="3">
    <source>
        <dbReference type="ARBA" id="ARBA00022692"/>
    </source>
</evidence>
<comment type="subcellular location">
    <subcellularLocation>
        <location evidence="1">Cell membrane</location>
        <topology evidence="1">Multi-pass membrane protein</topology>
    </subcellularLocation>
</comment>
<dbReference type="Pfam" id="PF01569">
    <property type="entry name" value="PAP2"/>
    <property type="match status" value="1"/>
</dbReference>
<feature type="transmembrane region" description="Helical" evidence="7">
    <location>
        <begin position="60"/>
        <end position="81"/>
    </location>
</feature>